<dbReference type="NCBIfam" id="NF003417">
    <property type="entry name" value="PRK04813.1"/>
    <property type="match status" value="8"/>
</dbReference>
<dbReference type="GO" id="GO:0072330">
    <property type="term" value="P:monocarboxylic acid biosynthetic process"/>
    <property type="evidence" value="ECO:0007669"/>
    <property type="project" value="UniProtKB-ARBA"/>
</dbReference>
<dbReference type="OrthoDB" id="138057at2"/>
<feature type="domain" description="Carrier" evidence="7">
    <location>
        <begin position="7329"/>
        <end position="7403"/>
    </location>
</feature>
<dbReference type="InterPro" id="IPR025110">
    <property type="entry name" value="AMP-bd_C"/>
</dbReference>
<dbReference type="InterPro" id="IPR029063">
    <property type="entry name" value="SAM-dependent_MTases_sf"/>
</dbReference>
<gene>
    <name evidence="8" type="ORF">KTT_47300</name>
</gene>
<dbReference type="FunFam" id="2.30.38.10:FF:000001">
    <property type="entry name" value="Non-ribosomal peptide synthetase PvdI"/>
    <property type="match status" value="3"/>
</dbReference>
<dbReference type="InterPro" id="IPR010071">
    <property type="entry name" value="AA_adenyl_dom"/>
</dbReference>
<dbReference type="Gene3D" id="2.30.38.10">
    <property type="entry name" value="Luciferase, Domain 3"/>
    <property type="match status" value="3"/>
</dbReference>
<dbReference type="SUPFAM" id="SSF51735">
    <property type="entry name" value="NAD(P)-binding Rossmann-fold domains"/>
    <property type="match status" value="2"/>
</dbReference>
<dbReference type="Gene3D" id="3.30.559.10">
    <property type="entry name" value="Chloramphenicol acetyltransferase-like domain"/>
    <property type="match status" value="7"/>
</dbReference>
<dbReference type="CDD" id="cd02440">
    <property type="entry name" value="AdoMet_MTases"/>
    <property type="match status" value="1"/>
</dbReference>
<evidence type="ECO:0000256" key="4">
    <source>
        <dbReference type="ARBA" id="ARBA00022553"/>
    </source>
</evidence>
<dbReference type="CDD" id="cd19531">
    <property type="entry name" value="LCL_NRPS-like"/>
    <property type="match status" value="2"/>
</dbReference>
<dbReference type="FunFam" id="3.30.559.10:FF:000012">
    <property type="entry name" value="Non-ribosomal peptide synthetase"/>
    <property type="match status" value="1"/>
</dbReference>
<evidence type="ECO:0000256" key="1">
    <source>
        <dbReference type="ARBA" id="ARBA00001957"/>
    </source>
</evidence>
<dbReference type="NCBIfam" id="NF004282">
    <property type="entry name" value="PRK05691.1"/>
    <property type="match status" value="7"/>
</dbReference>
<dbReference type="Proteomes" id="UP000287352">
    <property type="component" value="Unassembled WGS sequence"/>
</dbReference>
<dbReference type="CDD" id="cd05930">
    <property type="entry name" value="A_NRPS"/>
    <property type="match status" value="1"/>
</dbReference>
<dbReference type="InterPro" id="IPR036736">
    <property type="entry name" value="ACP-like_sf"/>
</dbReference>
<evidence type="ECO:0000313" key="8">
    <source>
        <dbReference type="EMBL" id="GCE14871.1"/>
    </source>
</evidence>
<dbReference type="Gene3D" id="3.40.50.980">
    <property type="match status" value="6"/>
</dbReference>
<evidence type="ECO:0000256" key="3">
    <source>
        <dbReference type="ARBA" id="ARBA00022450"/>
    </source>
</evidence>
<dbReference type="Pfam" id="PF13193">
    <property type="entry name" value="AMP-binding_C"/>
    <property type="match status" value="3"/>
</dbReference>
<dbReference type="NCBIfam" id="TIGR01733">
    <property type="entry name" value="AA-adenyl-dom"/>
    <property type="match status" value="3"/>
</dbReference>
<dbReference type="FunFam" id="3.30.300.30:FF:000010">
    <property type="entry name" value="Enterobactin synthetase component F"/>
    <property type="match status" value="2"/>
</dbReference>
<dbReference type="GO" id="GO:0031177">
    <property type="term" value="F:phosphopantetheine binding"/>
    <property type="evidence" value="ECO:0007669"/>
    <property type="project" value="InterPro"/>
</dbReference>
<sequence>MLYNMLVRTVKEHADTTALVHETSRLSYRELHQRILAFSEGLRSLGIQVGGRVALVLPNCPEFLISYYAVARLQAVFVPLSPHLKEDELLFYLGDCTPHLVITDQKRADLCSHVLSQLDPSIQMLVIDDIPWHTFVFSSLSIGDDVFDETTYDGDMVYHYSSGSTGRPKRVPRTQHNLFADAENMVQLLSLTTQDRLLCTVPLFHSYGQLLFVLMPVYAGATLVLLEQYVQNGVVVEVPFAARSLRVLELLSQERITLLPAIPYVFGALAEVAPEVEVDVTALRACYSAGSFLPRETFERFSKRYGLPIRQTYGTTEGGLIAANIEPDAEVIYDSVGTVPPTIEVRILADDLVEQPAGVVGEVVIKSPTLTRGYANLPDVNREAFRDGYYYTGDLGKKDARGQLYLTGRKKFLIDIIGGYKVDPIEVEDILSAHPSVAEAAIAGVREGQRDGAMLKAFVIPRGPCTAEELLAYCRERLANFKVPQLLTFCTEFPRSSLGKVLREELVRMHQDDTPASSGTNEIAAVVGAIFAASGLERQQMLETYVCKLLAQMLRMPVSALDLHQHLTLSGLDSLMAVQFKQRLEADLGMNISLVKLLQGLTIAQIAASLLEQMETAESFHLVPMEKSAAYQSEYPLSYGQSALWYVYQSDPESAAYNTNVSMRILAGLDIPALQQTCQQLVDRHASLRTVYILKDGGPVQRILEYMPVNFSVLDLSQYSPEAVQELIIETAHKPFDLEHDGTLRVHLFLSSHQDPILLLTAHHIATDFWSMVVLIDELRICYHAQRTGEPADLPQLHFQYSDYQQWEAKLLESIMGRQSQEYWLQQLAGELPVLNLPTDRVRPPLKTTNGARYFSSLDAELTAQIRQIARAEGVTLYTVLLTAFQILLARYSGQEEFFLGSPTMIRDRAELQNLVGYLVNPVVIRGHVPSDIAFNALVRQVSQTVLAALEHQDFSFIRLVEHLLPDRDASRSPIFDVMFVLDRPQRVEMQRMPEIAIGKPDVQMDLGGLLVETYPLHQQYAQFDLSLIVIETDESCLTSWEYNSDLFDEETIARLVEHFHHMLTCIVTDPEQLVSRIELLTPGERRQLLETWNETQSSASNDLLVHELVAEQALHQPDAIAVVDDANHLTYDELDRRATQLAVYLQSIGVVPETLVGICTERSPEMLLGVLGILKAGGAYVPLDPAYPRERLTYMLTDAHVTLLLTQQHLQVQIPDYAGQTICLDRDWIQIAQQESLLSQNVVQSENLAYVIYTSGSTGQPKGVQIPHRGLLNLVRWHQSTYQVEPTDRATQVAGISFDASVWEIWPYLAAGASLHIPDEETRIFPAQLRRWLAEHAITLSFLPTPLAESVLLDSEAWPASLALRSLLTGGDRLRVYPDSATPFSLVNHYGPTESSVVASAGLVLPPSEEIERAPAIGRPIANTQSYILDPQLQPVPIGVAGELYIGGASLARGYLERPELTAERFVAHPYSQEAGARLYRTGDLVRYLPNGEIEYLGRIDHQVKVRGYRIELGEIEAALSQYPGVQDVVVDAREDGTGEKRLVAYLVADVTRQADTELLTQEQSQYIATWKDLYEQTYSKAAGENEGIFNIAGWNSSYTGGAIPAEEMQEQVDQTVERILALKPRRVLEIGCGTGLILFRVAPFCQTYIGTDYSAAVLDWLSQQSVMQDMPHVQLQERVAHNLEGLETERFDTVIINSIIQYFPSIDYLVNVLEQVVPLVEPGGTILVGDVRSFQHLKTYHGSVQYFKASDGLSTRQLQQRIERQIRKEEEILIHPVFFSALQAYLPQIGDVQVQWKRGQAHNEITRFRYDAFLHIGVEYPHQEEERWQWQEGDLDTVARVQELLIERQPEVVRLGSVPNARLWRDVRALQKLFAEDQSRPETVGELRDSMQSEPAGIDPEAWWALGRQVGYEVEVSWSEAGEGFCEVVLRRQQKLYTPVRVPATSYSNANRLYSWSSYANNPLQGKLEYALVPQLRAFLEKKLPEYMVPSAFVMLDALPLTKNGKIDRRRLPDPDHTRFDHSAAFVAPRTPMEQMLTEMVADLLVLEQVGIHDNFFELGGHSLLVMQLISRVRSVFQVELPFVLFFEEPTVSGLAERVERERGSAQTLSLVPIERGELLAVSFAQERLWFLDQLTPGNPFYNLPVVVRLAGPLVVDALVRSLQAVVQRHEQLRACFVTVDGKPYQVIAEQLEIPLPFIDLKALPAEAREAEIQRLATQAMMQPFDLVQRPLIRACLLQIGKEEHILLSVIHHIVSDGWSVGILIRDLATLYEAFSHGKSSPLAQLSTQYVDFSSWQRQLLSEELVERQLAYWKRQLHAVPMLQIPTDRPRPAIQSFRGKHYPIQISRPLTRSLKALSQREGVTLFMTMLASFQLLLARYSGQEDVAIGAGIANRNHREIEEMIGFFVNTLVMRTDFSGTPTFQDLLKRVRTVTLEAYAHQDLPFERLVAELHPERSLSYQPLFQTMFIFQNFPVPDLELSEVSISPVAVDSQISKFDLTLSLDDAGNGLSGWLEYSTDLFDEATIARMVEHWQVLLEEAVAHPELAVGSLPMLTEAEHHYLIHDKNTTATEYPREALVNLLFEAQVARTPDAIALVSAEQQFSYEELDQRANGLAHLLSAHGIGPEVAVGVETERSPELVLALLAILKVGGYYVPLDAHLPLDRLRFHCQTARVQLVLLAGSHGSQATSLTELSLPHLNLAHLMALLVPVAAAPALPWSSAQQLAYLMYTSGSTGEPKAVAVPHRAIVRLVCQNRFAQLDQEQIFLQLAPLAFDASTLELWGSLLHGARLVLAPAQPPSLELLAPLLQEEAVSLLWLTAGLFQQIVQQEPAVLAGVRQVLAGGDVLAPEAVRTLLLRHPGQRVINGYGPTENTTFTCCYPMDDAEQVESAIPIGSPINNSTVYVLDAYQQPVPQGVVGELYTGGDGLARGYLSRPDLTAERFVPDPFSGQAGARLYRTGDLVWYRPDGQLAFVGRGDQQVKVRGYRIELGEIEAVLGQQEEIREAVVLAREDQPSVKRLVAYVVPRVPEGFVWERVRSSLKEQLPDYMVPALHVVLESLPLTINGKTDRRALPAPDYEHLGEAEQYQAPDNESERRLVEIWQQVLGVERVGVQDNFFALGGDSILSIQIVARSHQSGLHFTPKQLFEHQSIAALVQSLPDLIAPRAILQAEQGLVSGDVPLTPIQHWFFEQEQPEPQHWNQALVLTTAVSLEPSFLHTSIAHLLEHHDALRLRFIRTEEGWQQKYAQPDTESPFLVVDLSAHSQQEQQAAIASVTTEQQAKLNLSAGPLLRAVYFDLGSDHSHKLLIVIHHLVIDGVSWRILLEDLHTAYTQLSQGQTILLPSKTTSWQRWAQQLQAHAQAEEIVQQLPYWQAITASNVASYPIDHNTGENTVSSEQMLQISLSQEETQTLLREVPQAYHTQINDILLTALARMLRQWTGSGRHLIHLEGHGREDLFSDVDLSRTVGWFTSLYPVLLTTGSSGEPGADLKMIKEQLRTLPMHGIGYGLLRYLRQNEAEASDLEYSSPPVISFNYLGQFDQVTTETGLFSWFEEADGQSRSPQGKREHLLDLSALIRGGQLAITWYYSANYHTTETIQALAQSYITALRTLITHCQQPNVGGYTPSDFPLARLSQEQLDLIAGGRRDIEAIYPLSPLQQGLVFQSLYAPGEGDYIIQVHLTLHGELNSEVFGAAWQAVVQRHAILRTSFVWEEVEEPVQIVYQQVTLPYEVWDWRSIPEQDRQERLRAARQAQRLQALPLEQAPLMRLHLIRMEEEHYELTWTHHHLLLDGWSLPIVLKEVFEQYQALLDGVTLAWAPAHPYQSYIAWIQRQDAQQAETFWRRTLAGFTSPTVLQLPSPQEPADPAQRYDELQQLLSQEETQQLNAFVRQQRLTLNTLLLGAWAVVLARFSGQDDVLFGTTVAGRPLEIAGIEQMVGLFINTLPMRIKLPAQMELLPWFTELQEQQSAMRQYEYSSLGQIQSWSELAPGTALFDSLFVFENYPLGREERQTENQRLRMTALHGIEQTHYPLSLMVLPDQQLGFKVLYDQGRFTSIQMHRLLGHLHEVLQQILTATTTRVGSLAPLTQTEHRHLTQEWNATHATYPTDSSLHQLVEAQAQRSPDAIALVSEEQQLSYGELDRRASLLAHRLQQRGIGPEGLVGVCLTRSLDMVVAVMGVLKAGGAYVPLDPAYPAERLAFQLTDAKIRLLLTQESLLEQLPHEGIEVITLSGDWIGSDEPAPSHVASGSRPEHLAYVIYTSGSTGRPKGVAITHQSAVNLLFWAQETFATQALQRVLASTSLCFDLSIYELFVPLAFGGTIILVENALTFPTQAGHQQVTLINTVPSAIAELLRGGQIPGSVHTINLAGEALSASLVAQLYAQTTVEQIYNLYGPTEDTTYSTWALLSAEASGSAPIGRGRANTQAYVLDAHFHLVPVGVIGELYLAGAGLARGYIGRPELTAERFVPHPFSEQPGARLYRTGDLVRWREDGQLEYVGRVDQQVKVRGYRIELGEIETALDQQEAIREAVVLVREDVPGVKRLVAYVVPNQAEHFDWEQVRARLQEQLPDYMVPAVHVVLEAFPLTPNGKIDRRAFPAPDYAHLDARQSYAAPQSEVERLLAEIWQKILGIEKIGIHDNFFALGGDSILSIQVIARAHQAGLHLTPRQIFQHPTISQLMQVATLASAPLAEQSLVTGVVPLTPIQHWFFEDLQAARHYWNQDMLLTVPVALNRRALQQAVAALLTHHDALRLRSVHQTDGWQLYQLGVEDSIPLLYIDLSSIVESEQSKAVSHVAATMQSSLNLETGPVIQVVYFDLGAHPGRLLMIIHHMAVDGISWRILIEDLLSAYTQSSNGQPIQLPAKTSSFQHWSHSLQEYAQNSNVVEEYPYWLAQQQNDTIPVDYTDDKITGHANSVGSSQHIEVSLSEMETSALLHQIPLVYNTQINDALLTALTIAITRWTGGASLLLDLEGHGREDIIDNIDLSRTVGWFTSLYPVRLHLGEDPSIGTMLKTIKEQLRQIPQHGIGYGLLRYLRPHDQRLAELRNIAQPQISFNYLGQFDQLFTAEDFTQATEKTGIPADPLMQRPHLLDINGSISGNQLHLAWTYSENMYRRETIEAVAQSFLQALRDIIAHCLQPEAGGYTPSDFPLAQLTQEQIDTLIGNKRNVETIYPLSLMQQGLLFHALYDTRGGEYITQIRWTMRDVRENTKSSHLSSWMQAWQRLVDRHPILRTALLWQQVSQPQQIVYRQVTLPWTQLDWRMYSAQEQQELLETYLQEDRDRGFDLTQAPLMRMTLIQLDDTTYTCLWSHHHILLDGWSIGLLFDEVLASYKEIQQDQNRQIQPVRPYQDYIAWLQDQDSVAAETYWRQTLQGFTAPTPLGIDHPASGEPAYQDIDLVLSPRLVQALQTMTRQHHLTMNTLIQGAWAFLLGRYSGRADIVFGTTVAGRPPELAGIEAMVGLFINTLPVRVQLNERATILSWLHSLQQQQTEMRQYEYSALADIQRWSEIRRGQSLFESLLIFENASSGEFQLDDLSLQMEKNTVHVNYPLTLIALPGEQFICKIVYDTHRIDEAAVQRLPGHLHRILEAIAANPAQLSGHISLSTTEEERLLTQWALVSSSISSSNEQIESIPHLFERQVAQTPHAPAIQCGDDELSYAEVNQRANQLARHLQAQGARKGTSIGLYVSPSTHVLVGMLSILKLEAICMPVESQYPRKYVEQLLKEAQVLITQQKMLDHLPEFNGSLVLLDQAAERIAGESTANLASEGSANDSAYKIFSVGNCVQITHRHMYQQVARLQEQMQLTEQDRVLQHSSISLDAALWEYWWPLLSGSKVVIADESSQHNSEALQRLIEAQKVTIVHVAPALLAQLLAHPDGLNTTIRGILCSGDVITKEVAAACATLTDIQVRYLYTTPETLTYLCSPMANDSSSNPDHAIASIPLQSTVILDALFRKVPLGVRGDLYVVVDHYCYREGTELLDLPLIKNKWQENTWLFKTGQQAHYLSDGRITILGMDEQTILRNGYYFNRNMVQKVVVSAPGIEDCAILARVQENGQSALTAYIVPAGPFQLQRLQHYLSSRLPEALLPTTYIPMTHLPLNPTGRIDEQELSRFAEATPEGIAHWKESLHESGLSEIKAVSQEYREKTPVLHLADLLADWQGELSREGQEEAGEVVPQPDGVEEDEPVRMAWSDGGPLFIPEDAPQTLTQALLETAIKYKDKGIIYLHPDGTEEIQSYADLLHEAKCILRGLQQAGLRPRDKAILQISTLREHFATFWACVFGGIIPVTVAVVHSYSERNSVVNKLYNIWELLDHPPLIARADMKDALEGLRTILPMDDLHVLSVDALKANEPVTELYPAQPEDIVFFQLTSGSTGIPKCIQETHRGIIHHIHGAREFNGYSASNVSLNWLPVDHVVPILTCHLKDCYLGCTQIEVRTETILTYPLKWLDYIEKYRVTHTWSPNFGYKLVSDALSRGTEKTWDLSSIHYFLNAGEQVTLPVVAEFLRLTAPFQVVPHMIQPSFGMAEACTCMTFQQHFDLIGGVHRFDKTSLGGRLRKAREDDPRPITFVDLGGPVPGIQIRITDSNNQTVPEGVIGRFQIKGAVITPGYYKNAKANEEAFVGDGWFNSGDLGFILNGRLTLTGREKEMIVINGANLYCYEIEDVINTIPGVEPTFVGTSGIADPRTGTEGLAVFFTPTATGIEERIELIKTIRVEVTTNIGVNPLYIIPVEKRDFPKTTSGKIQRTQLKKSLQAGEFDALLKTIDLHLANQNTLPDWFYQKVWVRRDTQYQVPRRIDNEVTLLVLDRLGLGTSLSSDLMRKGQRVVSIEMGENFVQLNANHYRINPTRKDHYNALLDGLKSEAISIGQIIHLQAYSAYKGEPASGTQLEEEQKVLTASLLYLIQAVQQVNDSSQPVELYLVSSDAQAVNANDPIALEKLALSGLIKTIEQELVWMRCRHIDLPVTDPLADSALLLQEIHTVQGDATVAYRDGIRLIQQLSKIQWTQEPVQQSPIVQGGFYLISGGLGGVGIEVARLLLKQYQVRLLLVGRRPLPPRTMWAKLIADDAPDAPLVAGYLELMQAGGEVTYSHLDICDQEALEQVVDELEGYYQRPLDGVFHLAGTFTERILQEETADSLAEALQAKVTGAWVLHQLLKERPDSLFVTFSSVNGFFGGSSAGAYSAANSFLDTFVHYQRNRYGLQSYCFSWSMWDEIGISHGYHMKELTRARGYYVLPPRQALYSLLIGLQRTAPFLLIGLDGANQFIRRFIQQPVHALQEVITYIAGQPGAWPVSQPANYRLVTVESLPTTETGEIDLRKLMAAQSEEIIEARTELEQKLINIWRDVLGITSIGIHDNFFSLGGDSISSIQIVARMNQATIPMTARQLLQHPTIAELAAVVSTTPIIQVEQGPVSGDVPLTPIQHWLFEQELVDLQHWNMSLLVKIQRRIAPEILKAAFAQVLHHHDALRLRYAREASGWRQWNAGIEQEVPFMVMHLSMIDETAQARAIELTATALQSSLKLETGPLMRMVYFDLGPDHPARLAIIVHHLVIDGVSWRVLLEDIEQICLQLEQRQNVQLPAKTLSFKQWSEQLEAYAQTEAALQELDYWLTTSVSAPSSELPRDYIGGYNTVASMQAISQQLDSAETEALLYKVPAAYNTQINDILLTALALTMKEWTGAPSLRVNLEGHGREEILDRVDISRTIGWFTSLYPVTLDLSEVESMDEEIKAIKEQLRKIPQKGIGYGILRYLAKHEQRPEISEKIARLYQTQEVEISFNYLGQFDQTLGQNALFGLAPETLGAERSPRGARQHLLDITGSIIGGQLQIHWMYSDQFHAVETITQLADSYMQTVRNIIAHCQDKTSNEFTPSDFPLAALKQKELDVIVKKLNRKRGR</sequence>
<dbReference type="FunFam" id="3.40.50.980:FF:000001">
    <property type="entry name" value="Non-ribosomal peptide synthetase"/>
    <property type="match status" value="2"/>
</dbReference>
<dbReference type="InterPro" id="IPR023213">
    <property type="entry name" value="CAT-like_dom_sf"/>
</dbReference>
<evidence type="ECO:0000313" key="9">
    <source>
        <dbReference type="Proteomes" id="UP000287352"/>
    </source>
</evidence>
<accession>A0A402A797</accession>
<dbReference type="InterPro" id="IPR036291">
    <property type="entry name" value="NAD(P)-bd_dom_sf"/>
</dbReference>
<feature type="domain" description="Carrier" evidence="7">
    <location>
        <begin position="4613"/>
        <end position="4687"/>
    </location>
</feature>
<dbReference type="Pfam" id="PF08242">
    <property type="entry name" value="Methyltransf_12"/>
    <property type="match status" value="1"/>
</dbReference>
<feature type="domain" description="Carrier" evidence="7">
    <location>
        <begin position="2030"/>
        <end position="2105"/>
    </location>
</feature>
<dbReference type="FunFam" id="1.10.1200.10:FF:000016">
    <property type="entry name" value="Non-ribosomal peptide synthase"/>
    <property type="match status" value="1"/>
</dbReference>
<dbReference type="Pfam" id="PF00501">
    <property type="entry name" value="AMP-binding"/>
    <property type="match status" value="6"/>
</dbReference>
<dbReference type="InterPro" id="IPR042099">
    <property type="entry name" value="ANL_N_sf"/>
</dbReference>
<keyword evidence="4" id="KW-0597">Phosphoprotein</keyword>
<organism evidence="8 9">
    <name type="scientific">Tengunoibacter tsumagoiensis</name>
    <dbReference type="NCBI Taxonomy" id="2014871"/>
    <lineage>
        <taxon>Bacteria</taxon>
        <taxon>Bacillati</taxon>
        <taxon>Chloroflexota</taxon>
        <taxon>Ktedonobacteria</taxon>
        <taxon>Ktedonobacterales</taxon>
        <taxon>Dictyobacteraceae</taxon>
        <taxon>Tengunoibacter</taxon>
    </lineage>
</organism>
<dbReference type="InterPro" id="IPR006162">
    <property type="entry name" value="Ppantetheine_attach_site"/>
</dbReference>
<comment type="cofactor">
    <cofactor evidence="1">
        <name>pantetheine 4'-phosphate</name>
        <dbReference type="ChEBI" id="CHEBI:47942"/>
    </cofactor>
</comment>
<dbReference type="InterPro" id="IPR009081">
    <property type="entry name" value="PP-bd_ACP"/>
</dbReference>
<dbReference type="FunFam" id="3.30.559.30:FF:000001">
    <property type="entry name" value="Non-ribosomal peptide synthetase"/>
    <property type="match status" value="1"/>
</dbReference>
<keyword evidence="5" id="KW-0677">Repeat</keyword>
<dbReference type="Pfam" id="PF00668">
    <property type="entry name" value="Condensation"/>
    <property type="match status" value="7"/>
</dbReference>
<dbReference type="InterPro" id="IPR020845">
    <property type="entry name" value="AMP-binding_CS"/>
</dbReference>
<dbReference type="Pfam" id="PF00550">
    <property type="entry name" value="PP-binding"/>
    <property type="match status" value="5"/>
</dbReference>
<keyword evidence="9" id="KW-1185">Reference proteome</keyword>
<dbReference type="Gene3D" id="3.40.50.720">
    <property type="entry name" value="NAD(P)-binding Rossmann-like Domain"/>
    <property type="match status" value="1"/>
</dbReference>
<reference evidence="9" key="1">
    <citation type="submission" date="2018-12" db="EMBL/GenBank/DDBJ databases">
        <title>Tengunoibacter tsumagoiensis gen. nov., sp. nov., Dictyobacter kobayashii sp. nov., D. alpinus sp. nov., and D. joshuensis sp. nov. and description of Dictyobacteraceae fam. nov. within the order Ktedonobacterales isolated from Tengu-no-mugimeshi.</title>
        <authorList>
            <person name="Wang C.M."/>
            <person name="Zheng Y."/>
            <person name="Sakai Y."/>
            <person name="Toyoda A."/>
            <person name="Minakuchi Y."/>
            <person name="Abe K."/>
            <person name="Yokota A."/>
            <person name="Yabe S."/>
        </authorList>
    </citation>
    <scope>NUCLEOTIDE SEQUENCE [LARGE SCALE GENOMIC DNA]</scope>
    <source>
        <strain evidence="9">Uno3</strain>
    </source>
</reference>
<dbReference type="FunFam" id="1.10.1200.10:FF:000005">
    <property type="entry name" value="Nonribosomal peptide synthetase 1"/>
    <property type="match status" value="3"/>
</dbReference>
<dbReference type="CDD" id="cd08953">
    <property type="entry name" value="KR_2_SDR_x"/>
    <property type="match status" value="1"/>
</dbReference>
<dbReference type="SUPFAM" id="SSF56801">
    <property type="entry name" value="Acetyl-CoA synthetase-like"/>
    <property type="match status" value="6"/>
</dbReference>
<dbReference type="Gene3D" id="3.40.50.150">
    <property type="entry name" value="Vaccinia Virus protein VP39"/>
    <property type="match status" value="1"/>
</dbReference>
<dbReference type="SUPFAM" id="SSF52777">
    <property type="entry name" value="CoA-dependent acyltransferases"/>
    <property type="match status" value="14"/>
</dbReference>
<dbReference type="InterPro" id="IPR013217">
    <property type="entry name" value="Methyltransf_12"/>
</dbReference>
<dbReference type="CDD" id="cd12117">
    <property type="entry name" value="A_NRPS_Srf_like"/>
    <property type="match status" value="1"/>
</dbReference>
<dbReference type="GO" id="GO:0003824">
    <property type="term" value="F:catalytic activity"/>
    <property type="evidence" value="ECO:0007669"/>
    <property type="project" value="InterPro"/>
</dbReference>
<dbReference type="FunFam" id="3.40.50.12780:FF:000012">
    <property type="entry name" value="Non-ribosomal peptide synthetase"/>
    <property type="match status" value="2"/>
</dbReference>
<evidence type="ECO:0000259" key="7">
    <source>
        <dbReference type="PROSITE" id="PS50075"/>
    </source>
</evidence>
<dbReference type="Gene3D" id="1.10.1200.10">
    <property type="entry name" value="ACP-like"/>
    <property type="match status" value="5"/>
</dbReference>
<dbReference type="NCBIfam" id="TIGR01720">
    <property type="entry name" value="NRPS-para261"/>
    <property type="match status" value="3"/>
</dbReference>
<dbReference type="SMART" id="SM00822">
    <property type="entry name" value="PKS_KR"/>
    <property type="match status" value="1"/>
</dbReference>
<protein>
    <recommendedName>
        <fullName evidence="7">Carrier domain-containing protein</fullName>
    </recommendedName>
</protein>
<dbReference type="CDD" id="cd19543">
    <property type="entry name" value="DCL_NRPS"/>
    <property type="match status" value="2"/>
</dbReference>
<dbReference type="InterPro" id="IPR049490">
    <property type="entry name" value="C883_1060-like_KR_N"/>
</dbReference>
<feature type="domain" description="Carrier" evidence="7">
    <location>
        <begin position="3091"/>
        <end position="3165"/>
    </location>
</feature>
<evidence type="ECO:0000256" key="6">
    <source>
        <dbReference type="ARBA" id="ARBA00023194"/>
    </source>
</evidence>
<dbReference type="GO" id="GO:0017000">
    <property type="term" value="P:antibiotic biosynthetic process"/>
    <property type="evidence" value="ECO:0007669"/>
    <property type="project" value="UniProtKB-KW"/>
</dbReference>
<dbReference type="InterPro" id="IPR013968">
    <property type="entry name" value="PKS_KR"/>
</dbReference>
<dbReference type="SMART" id="SM00823">
    <property type="entry name" value="PKS_PP"/>
    <property type="match status" value="5"/>
</dbReference>
<feature type="domain" description="Carrier" evidence="7">
    <location>
        <begin position="540"/>
        <end position="614"/>
    </location>
</feature>
<dbReference type="PROSITE" id="PS50075">
    <property type="entry name" value="CARRIER"/>
    <property type="match status" value="5"/>
</dbReference>
<dbReference type="InterPro" id="IPR045851">
    <property type="entry name" value="AMP-bd_C_sf"/>
</dbReference>
<dbReference type="InterPro" id="IPR057326">
    <property type="entry name" value="KR_dom"/>
</dbReference>
<dbReference type="InterPro" id="IPR000873">
    <property type="entry name" value="AMP-dep_synth/lig_dom"/>
</dbReference>
<dbReference type="Gene3D" id="3.40.50.12780">
    <property type="entry name" value="N-terminal domain of ligase-like"/>
    <property type="match status" value="3"/>
</dbReference>
<evidence type="ECO:0000256" key="5">
    <source>
        <dbReference type="ARBA" id="ARBA00022737"/>
    </source>
</evidence>
<dbReference type="EMBL" id="BIFR01000002">
    <property type="protein sequence ID" value="GCE14871.1"/>
    <property type="molecule type" value="Genomic_DNA"/>
</dbReference>
<keyword evidence="3" id="KW-0596">Phosphopantetheine</keyword>
<dbReference type="CDD" id="cd12115">
    <property type="entry name" value="A_NRPS_Sfm_like"/>
    <property type="match status" value="1"/>
</dbReference>
<dbReference type="PROSITE" id="PS00012">
    <property type="entry name" value="PHOSPHOPANTETHEINE"/>
    <property type="match status" value="3"/>
</dbReference>
<keyword evidence="6" id="KW-0045">Antibiotic biosynthesis</keyword>
<dbReference type="PROSITE" id="PS00455">
    <property type="entry name" value="AMP_BINDING"/>
    <property type="match status" value="4"/>
</dbReference>
<dbReference type="InterPro" id="IPR010060">
    <property type="entry name" value="NRPS_synth"/>
</dbReference>
<evidence type="ECO:0000256" key="2">
    <source>
        <dbReference type="ARBA" id="ARBA00006432"/>
    </source>
</evidence>
<dbReference type="Pfam" id="PF21394">
    <property type="entry name" value="Beta-ketacyl_N"/>
    <property type="match status" value="1"/>
</dbReference>
<dbReference type="GO" id="GO:0008610">
    <property type="term" value="P:lipid biosynthetic process"/>
    <property type="evidence" value="ECO:0007669"/>
    <property type="project" value="UniProtKB-ARBA"/>
</dbReference>
<dbReference type="Gene3D" id="3.30.300.30">
    <property type="match status" value="7"/>
</dbReference>
<dbReference type="CDD" id="cd19534">
    <property type="entry name" value="E_NRPS"/>
    <property type="match status" value="3"/>
</dbReference>
<proteinExistence type="inferred from homology"/>
<comment type="similarity">
    <text evidence="2">Belongs to the ATP-dependent AMP-binding enzyme family.</text>
</comment>
<dbReference type="GO" id="GO:0009403">
    <property type="term" value="P:toxin biosynthetic process"/>
    <property type="evidence" value="ECO:0007669"/>
    <property type="project" value="UniProtKB-ARBA"/>
</dbReference>
<name>A0A402A797_9CHLR</name>
<dbReference type="Pfam" id="PF08659">
    <property type="entry name" value="KR"/>
    <property type="match status" value="1"/>
</dbReference>
<dbReference type="InterPro" id="IPR001242">
    <property type="entry name" value="Condensation_dom"/>
</dbReference>
<dbReference type="GO" id="GO:0043041">
    <property type="term" value="P:amino acid activation for nonribosomal peptide biosynthetic process"/>
    <property type="evidence" value="ECO:0007669"/>
    <property type="project" value="UniProtKB-ARBA"/>
</dbReference>
<dbReference type="SUPFAM" id="SSF47336">
    <property type="entry name" value="ACP-like"/>
    <property type="match status" value="5"/>
</dbReference>
<dbReference type="PANTHER" id="PTHR45398">
    <property type="match status" value="1"/>
</dbReference>
<dbReference type="SUPFAM" id="SSF53335">
    <property type="entry name" value="S-adenosyl-L-methionine-dependent methyltransferases"/>
    <property type="match status" value="1"/>
</dbReference>
<comment type="caution">
    <text evidence="8">The sequence shown here is derived from an EMBL/GenBank/DDBJ whole genome shotgun (WGS) entry which is preliminary data.</text>
</comment>
<dbReference type="Gene3D" id="3.30.559.30">
    <property type="entry name" value="Nonribosomal peptide synthetase, condensation domain"/>
    <property type="match status" value="7"/>
</dbReference>
<dbReference type="InterPro" id="IPR020806">
    <property type="entry name" value="PKS_PP-bd"/>
</dbReference>
<dbReference type="PANTHER" id="PTHR45398:SF1">
    <property type="entry name" value="ENZYME, PUTATIVE (JCVI)-RELATED"/>
    <property type="match status" value="1"/>
</dbReference>